<name>A0A1J5SR63_9ZZZZ</name>
<protein>
    <submittedName>
        <fullName evidence="2">Uncharacterized protein</fullName>
    </submittedName>
</protein>
<keyword evidence="1" id="KW-0812">Transmembrane</keyword>
<proteinExistence type="predicted"/>
<gene>
    <name evidence="2" type="ORF">GALL_71030</name>
</gene>
<evidence type="ECO:0000256" key="1">
    <source>
        <dbReference type="SAM" id="Phobius"/>
    </source>
</evidence>
<comment type="caution">
    <text evidence="2">The sequence shown here is derived from an EMBL/GenBank/DDBJ whole genome shotgun (WGS) entry which is preliminary data.</text>
</comment>
<accession>A0A1J5SR63</accession>
<organism evidence="2">
    <name type="scientific">mine drainage metagenome</name>
    <dbReference type="NCBI Taxonomy" id="410659"/>
    <lineage>
        <taxon>unclassified sequences</taxon>
        <taxon>metagenomes</taxon>
        <taxon>ecological metagenomes</taxon>
    </lineage>
</organism>
<dbReference type="EMBL" id="MLJW01000021">
    <property type="protein sequence ID" value="OIR10935.1"/>
    <property type="molecule type" value="Genomic_DNA"/>
</dbReference>
<feature type="transmembrane region" description="Helical" evidence="1">
    <location>
        <begin position="55"/>
        <end position="72"/>
    </location>
</feature>
<keyword evidence="1" id="KW-1133">Transmembrane helix</keyword>
<reference evidence="2" key="1">
    <citation type="submission" date="2016-10" db="EMBL/GenBank/DDBJ databases">
        <title>Sequence of Gallionella enrichment culture.</title>
        <authorList>
            <person name="Poehlein A."/>
            <person name="Muehling M."/>
            <person name="Daniel R."/>
        </authorList>
    </citation>
    <scope>NUCLEOTIDE SEQUENCE</scope>
</reference>
<sequence>MAFDEREYLLKKFGWNPRKLSGFRRSVRQEIEETNQFDVKSHLAEKRRQRKIKRTIFALWIALIAFTAWTIWHS</sequence>
<evidence type="ECO:0000313" key="2">
    <source>
        <dbReference type="EMBL" id="OIR10935.1"/>
    </source>
</evidence>
<dbReference type="AlphaFoldDB" id="A0A1J5SR63"/>
<keyword evidence="1" id="KW-0472">Membrane</keyword>